<keyword evidence="3" id="KW-1185">Reference proteome</keyword>
<dbReference type="GeneID" id="37115991"/>
<dbReference type="AlphaFoldDB" id="A0A317WST9"/>
<dbReference type="EMBL" id="MSFK01000012">
    <property type="protein sequence ID" value="PWY88831.1"/>
    <property type="molecule type" value="Genomic_DNA"/>
</dbReference>
<dbReference type="OrthoDB" id="3549294at2759"/>
<feature type="compositionally biased region" description="Polar residues" evidence="1">
    <location>
        <begin position="587"/>
        <end position="597"/>
    </location>
</feature>
<feature type="compositionally biased region" description="Acidic residues" evidence="1">
    <location>
        <begin position="570"/>
        <end position="583"/>
    </location>
</feature>
<evidence type="ECO:0000313" key="3">
    <source>
        <dbReference type="Proteomes" id="UP000246702"/>
    </source>
</evidence>
<gene>
    <name evidence="2" type="ORF">BO94DRAFT_556220</name>
</gene>
<name>A0A317WST9_9EURO</name>
<protein>
    <submittedName>
        <fullName evidence="2">Uncharacterized protein</fullName>
    </submittedName>
</protein>
<feature type="region of interest" description="Disordered" evidence="1">
    <location>
        <begin position="1"/>
        <end position="35"/>
    </location>
</feature>
<organism evidence="2 3">
    <name type="scientific">Aspergillus sclerotioniger CBS 115572</name>
    <dbReference type="NCBI Taxonomy" id="1450535"/>
    <lineage>
        <taxon>Eukaryota</taxon>
        <taxon>Fungi</taxon>
        <taxon>Dikarya</taxon>
        <taxon>Ascomycota</taxon>
        <taxon>Pezizomycotina</taxon>
        <taxon>Eurotiomycetes</taxon>
        <taxon>Eurotiomycetidae</taxon>
        <taxon>Eurotiales</taxon>
        <taxon>Aspergillaceae</taxon>
        <taxon>Aspergillus</taxon>
        <taxon>Aspergillus subgen. Circumdati</taxon>
    </lineage>
</organism>
<evidence type="ECO:0000256" key="1">
    <source>
        <dbReference type="SAM" id="MobiDB-lite"/>
    </source>
</evidence>
<dbReference type="Proteomes" id="UP000246702">
    <property type="component" value="Unassembled WGS sequence"/>
</dbReference>
<sequence>MTPHAQLLSSFEAAPNADENEVQKRDTNDLHPPQLSGIVADSDALQPTKQQLEDALAKSRSYWYKHGIKPELANPHHMLMKVLSMHAGPHTTHSHHVGASLSPLLCLQASVSWHVDESTDCDRIERDKTNIVLLYIGTKASVPYALNGNGFRHWVGTEDETAGRGGMKYTESKAAVYRQTTQYTPTHMIDIGEADDDTISWWSSILAPGDGWKAIMKECDDGEFLAPWSVICRSQQSFAIQCKRKTATGDFPPIPMSSSRAFEALSRFALMYNLGSQFPVALGTAITVPTHNCHGSTIQLPPPTLTGAQFAIQTLFMSSLCGMFWEPGVPCNLVSAWLHPILNEVPEGTKFEDLPGLYYDILAIICGIRRPTISALWLGAVAGGLAPIILRRTRRGRPPLDPVAFPWTGCLQSFMDIAGMGPYIIDQYKKQVRRADVWRLLHLPTTEEDDLSYNYPPRTPWEPCGMMETRNCALRVASHLDCPRHHLRYQYWIWEPENGPAIQDKGFSMATVMPTTLDVDSLRVQDLQRFPHKPLDQDASEEASLDIFRWFITNGEGFPPGMIYKDEWLEGLDDEDTDEDQEDDGMKSNSSRANHPNNLEKWLATLQDPST</sequence>
<proteinExistence type="predicted"/>
<evidence type="ECO:0000313" key="2">
    <source>
        <dbReference type="EMBL" id="PWY88831.1"/>
    </source>
</evidence>
<reference evidence="2 3" key="1">
    <citation type="submission" date="2016-12" db="EMBL/GenBank/DDBJ databases">
        <title>The genomes of Aspergillus section Nigri reveals drivers in fungal speciation.</title>
        <authorList>
            <consortium name="DOE Joint Genome Institute"/>
            <person name="Vesth T.C."/>
            <person name="Nybo J."/>
            <person name="Theobald S."/>
            <person name="Brandl J."/>
            <person name="Frisvad J.C."/>
            <person name="Nielsen K.F."/>
            <person name="Lyhne E.K."/>
            <person name="Kogle M.E."/>
            <person name="Kuo A."/>
            <person name="Riley R."/>
            <person name="Clum A."/>
            <person name="Nolan M."/>
            <person name="Lipzen A."/>
            <person name="Salamov A."/>
            <person name="Henrissat B."/>
            <person name="Wiebenga A."/>
            <person name="De Vries R.P."/>
            <person name="Grigoriev I.V."/>
            <person name="Mortensen U.H."/>
            <person name="Andersen M.R."/>
            <person name="Baker S.E."/>
        </authorList>
    </citation>
    <scope>NUCLEOTIDE SEQUENCE [LARGE SCALE GENOMIC DNA]</scope>
    <source>
        <strain evidence="2 3">CBS 115572</strain>
    </source>
</reference>
<feature type="region of interest" description="Disordered" evidence="1">
    <location>
        <begin position="570"/>
        <end position="611"/>
    </location>
</feature>
<dbReference type="RefSeq" id="XP_025468193.1">
    <property type="nucleotide sequence ID" value="XM_025613848.1"/>
</dbReference>
<comment type="caution">
    <text evidence="2">The sequence shown here is derived from an EMBL/GenBank/DDBJ whole genome shotgun (WGS) entry which is preliminary data.</text>
</comment>
<accession>A0A317WST9</accession>